<dbReference type="PRINTS" id="PR00756">
    <property type="entry name" value="ALADIPTASE"/>
</dbReference>
<keyword evidence="11" id="KW-0482">Metalloprotease</keyword>
<sequence length="874" mass="99253">MEKHTIKYLKDYRQPEYWIDSIDLQFDLHEDHALVKSLMKIRRNNEIADAQTPLVFDCEALEIVSVIAEDMILCPGEYGHENNKFTLFKVPETFTLEITTRIKPQDNTALSGLYRSGGTFCTQCEAEGFRRITCFPDRPDVMTTYSCIITADKEKYPVLLSNGNLIETGDLDHGRHYAHWKDPFKKPSYLFALVAGNLVCIEDTFKTCSNRLIDLRIYVEPENKDKCGHAMTALKQAMAWDEEKFGREYDLDLYQIVAVNDFNMGAMENKGLNVFNSKYVLASTETATDIDFMGIQGVIAHEYFHNWTGNRVTLKNWFQLSLKEGLTVFRDQEFTSDMNSRAVKRIADVRKLRAGQFSEDSGPMAHPVRPESYMEMNNFYTMTVYDKGAEVIRMISLILGSERFRQGMDLYFEKFDGMAVTTEDFVATMEEASGVDLGQFRLWYSQSGTPRVKMVQTHDLQTGTLTLNFSQTTPGDKNQKEKSAMHIPVQIGLLDKDGNEINNPNCGLFHLKTKTDSLVFENVPEKCIPSIFRGFSAPVKIETDYSDTDLAFLMARDTDPFNRWDAAQQLYFREIDRLLEKTQKKEPLGGVSPHVLAAFDLALDGAHTDRALGAKILTLPDENEIGENYENIDVEGIHRVRCFLKQGIAQQVRERAMAIINECASVPASDISFAAMAKRSLKNLLIAYVGSLDTPADADFVFEKFNQADSMTDEIAALTTLSQMTTDHRTVALERFYNKWKKDPLVIDKWFSVQAVARGDHGAGEVVKLSGHPDFSLKNPNRVRSLVGAFTFQNPMGFHTPGGEGYTFVADQIIALDRSNPQISARLVSGFNHWKRYDKNRQSRMQQELKRIITIQKPSRDVYEIVSKALDGTM</sequence>
<dbReference type="InterPro" id="IPR035414">
    <property type="entry name" value="Peptidase_M1_pepN_Ig-like"/>
</dbReference>
<dbReference type="PANTHER" id="PTHR46322:SF1">
    <property type="entry name" value="PUROMYCIN-SENSITIVE AMINOPEPTIDASE"/>
    <property type="match status" value="1"/>
</dbReference>
<evidence type="ECO:0000256" key="12">
    <source>
        <dbReference type="ARBA" id="ARBA00029840"/>
    </source>
</evidence>
<dbReference type="GO" id="GO:0008270">
    <property type="term" value="F:zinc ion binding"/>
    <property type="evidence" value="ECO:0007669"/>
    <property type="project" value="InterPro"/>
</dbReference>
<dbReference type="SUPFAM" id="SSF63737">
    <property type="entry name" value="Leukotriene A4 hydrolase N-terminal domain"/>
    <property type="match status" value="1"/>
</dbReference>
<evidence type="ECO:0000256" key="3">
    <source>
        <dbReference type="ARBA" id="ARBA00010136"/>
    </source>
</evidence>
<dbReference type="InterPro" id="IPR038438">
    <property type="entry name" value="PepN_Ig-like_sf"/>
</dbReference>
<dbReference type="InterPro" id="IPR037144">
    <property type="entry name" value="Peptidase_M1_pepN_C_sf"/>
</dbReference>
<dbReference type="FunFam" id="2.60.40.1730:FF:000005">
    <property type="entry name" value="Aminopeptidase N"/>
    <property type="match status" value="1"/>
</dbReference>
<dbReference type="Pfam" id="PF11940">
    <property type="entry name" value="DUF3458"/>
    <property type="match status" value="1"/>
</dbReference>
<evidence type="ECO:0000313" key="18">
    <source>
        <dbReference type="EMBL" id="ACN15545.1"/>
    </source>
</evidence>
<feature type="domain" description="Peptidase M1 alanyl aminopeptidase C-terminal" evidence="16">
    <location>
        <begin position="547"/>
        <end position="870"/>
    </location>
</feature>
<dbReference type="Gene3D" id="2.60.40.1840">
    <property type="match status" value="1"/>
</dbReference>
<dbReference type="OrthoDB" id="9816201at2"/>
<evidence type="ECO:0000256" key="4">
    <source>
        <dbReference type="ARBA" id="ARBA00012564"/>
    </source>
</evidence>
<dbReference type="HOGENOM" id="CLU_007993_2_0_7"/>
<dbReference type="GO" id="GO:0008237">
    <property type="term" value="F:metallopeptidase activity"/>
    <property type="evidence" value="ECO:0007669"/>
    <property type="project" value="UniProtKB-KW"/>
</dbReference>
<comment type="cofactor">
    <cofactor evidence="2">
        <name>Zn(2+)</name>
        <dbReference type="ChEBI" id="CHEBI:29105"/>
    </cofactor>
</comment>
<evidence type="ECO:0000256" key="5">
    <source>
        <dbReference type="ARBA" id="ARBA00015611"/>
    </source>
</evidence>
<feature type="domain" description="Aminopeptidase N-like N-terminal" evidence="17">
    <location>
        <begin position="49"/>
        <end position="190"/>
    </location>
</feature>
<evidence type="ECO:0000256" key="11">
    <source>
        <dbReference type="ARBA" id="ARBA00023049"/>
    </source>
</evidence>
<dbReference type="eggNOG" id="COG0308">
    <property type="taxonomic scope" value="Bacteria"/>
</dbReference>
<reference evidence="18 19" key="1">
    <citation type="journal article" date="2009" name="Environ. Microbiol.">
        <title>Genome sequence of Desulfobacterium autotrophicum HRM2, a marine sulfate reducer oxidizing organic carbon completely to carbon dioxide.</title>
        <authorList>
            <person name="Strittmatter A.W."/>
            <person name="Liesegang H."/>
            <person name="Rabus R."/>
            <person name="Decker I."/>
            <person name="Amann J."/>
            <person name="Andres S."/>
            <person name="Henne A."/>
            <person name="Fricke W.F."/>
            <person name="Martinez-Arias R."/>
            <person name="Bartels D."/>
            <person name="Goesmann A."/>
            <person name="Krause L."/>
            <person name="Puehler A."/>
            <person name="Klenk H.P."/>
            <person name="Richter M."/>
            <person name="Schuler M."/>
            <person name="Gloeckner F.O."/>
            <person name="Meyerdierks A."/>
            <person name="Gottschalk G."/>
            <person name="Amann R."/>
        </authorList>
    </citation>
    <scope>NUCLEOTIDE SEQUENCE [LARGE SCALE GENOMIC DNA]</scope>
    <source>
        <strain evidence="19">ATCC 43914 / DSM 3382 / HRM2</strain>
    </source>
</reference>
<dbReference type="KEGG" id="dat:HRM2_24510"/>
<evidence type="ECO:0000256" key="13">
    <source>
        <dbReference type="ARBA" id="ARBA00059739"/>
    </source>
</evidence>
<dbReference type="STRING" id="177437.HRM2_24510"/>
<dbReference type="Pfam" id="PF17900">
    <property type="entry name" value="Peptidase_M1_N"/>
    <property type="match status" value="1"/>
</dbReference>
<comment type="function">
    <text evidence="13">Aminopeptidase N is involved in the degradation of intracellular peptides generated by protein breakdown during normal growth as well as in response to nutrient starvation.</text>
</comment>
<dbReference type="InterPro" id="IPR042097">
    <property type="entry name" value="Aminopeptidase_N-like_N_sf"/>
</dbReference>
<dbReference type="Pfam" id="PF01433">
    <property type="entry name" value="Peptidase_M1"/>
    <property type="match status" value="1"/>
</dbReference>
<dbReference type="PANTHER" id="PTHR46322">
    <property type="entry name" value="PUROMYCIN-SENSITIVE AMINOPEPTIDASE"/>
    <property type="match status" value="1"/>
</dbReference>
<dbReference type="InterPro" id="IPR001930">
    <property type="entry name" value="Peptidase_M1"/>
</dbReference>
<evidence type="ECO:0000256" key="8">
    <source>
        <dbReference type="ARBA" id="ARBA00022723"/>
    </source>
</evidence>
<dbReference type="Gene3D" id="2.60.40.1730">
    <property type="entry name" value="tricorn interacting facor f3 domain"/>
    <property type="match status" value="1"/>
</dbReference>
<accession>C0QFX7</accession>
<dbReference type="Gene3D" id="3.30.2010.30">
    <property type="match status" value="1"/>
</dbReference>
<dbReference type="GO" id="GO:0016285">
    <property type="term" value="F:alanyl aminopeptidase activity"/>
    <property type="evidence" value="ECO:0007669"/>
    <property type="project" value="UniProtKB-EC"/>
</dbReference>
<keyword evidence="6 18" id="KW-0031">Aminopeptidase</keyword>
<dbReference type="EMBL" id="CP001087">
    <property type="protein sequence ID" value="ACN15545.1"/>
    <property type="molecule type" value="Genomic_DNA"/>
</dbReference>
<organism evidence="18 19">
    <name type="scientific">Desulforapulum autotrophicum (strain ATCC 43914 / DSM 3382 / VKM B-1955 / HRM2)</name>
    <name type="common">Desulfobacterium autotrophicum</name>
    <dbReference type="NCBI Taxonomy" id="177437"/>
    <lineage>
        <taxon>Bacteria</taxon>
        <taxon>Pseudomonadati</taxon>
        <taxon>Thermodesulfobacteriota</taxon>
        <taxon>Desulfobacteria</taxon>
        <taxon>Desulfobacterales</taxon>
        <taxon>Desulfobacteraceae</taxon>
        <taxon>Desulforapulum</taxon>
    </lineage>
</organism>
<dbReference type="RefSeq" id="WP_015904310.1">
    <property type="nucleotide sequence ID" value="NC_012108.1"/>
</dbReference>
<evidence type="ECO:0000259" key="17">
    <source>
        <dbReference type="Pfam" id="PF17900"/>
    </source>
</evidence>
<feature type="domain" description="Peptidase M1 alanyl aminopeptidase Ig-like fold" evidence="15">
    <location>
        <begin position="448"/>
        <end position="543"/>
    </location>
</feature>
<comment type="catalytic activity">
    <reaction evidence="1">
        <text>Release of an N-terminal amino acid, Xaa-|-Yaa- from a peptide, amide or arylamide. Xaa is preferably Ala, but may be most amino acids including Pro (slow action). When a terminal hydrophobic residue is followed by a prolyl residue, the two may be released as an intact Xaa-Pro dipeptide.</text>
        <dbReference type="EC" id="3.4.11.2"/>
    </reaction>
</comment>
<dbReference type="Pfam" id="PF17432">
    <property type="entry name" value="DUF3458_C"/>
    <property type="match status" value="1"/>
</dbReference>
<evidence type="ECO:0000256" key="2">
    <source>
        <dbReference type="ARBA" id="ARBA00001947"/>
    </source>
</evidence>
<dbReference type="InterPro" id="IPR014782">
    <property type="entry name" value="Peptidase_M1_dom"/>
</dbReference>
<gene>
    <name evidence="18" type="primary">pepN</name>
    <name evidence="18" type="ordered locus">HRM2_24510</name>
</gene>
<keyword evidence="10" id="KW-0862">Zinc</keyword>
<dbReference type="GO" id="GO:0006508">
    <property type="term" value="P:proteolysis"/>
    <property type="evidence" value="ECO:0007669"/>
    <property type="project" value="UniProtKB-KW"/>
</dbReference>
<name>C0QFX7_DESAH</name>
<evidence type="ECO:0000313" key="19">
    <source>
        <dbReference type="Proteomes" id="UP000000442"/>
    </source>
</evidence>
<dbReference type="NCBIfam" id="TIGR02414">
    <property type="entry name" value="pepN_proteo"/>
    <property type="match status" value="1"/>
</dbReference>
<keyword evidence="8" id="KW-0479">Metal-binding</keyword>
<dbReference type="EC" id="3.4.11.2" evidence="4"/>
<dbReference type="Gene3D" id="1.25.50.10">
    <property type="entry name" value="Peptidase M1, alanyl aminopeptidase, C-terminal domain"/>
    <property type="match status" value="1"/>
</dbReference>
<dbReference type="InterPro" id="IPR024601">
    <property type="entry name" value="Peptidase_M1_pepN_C"/>
</dbReference>
<evidence type="ECO:0000259" key="16">
    <source>
        <dbReference type="Pfam" id="PF17432"/>
    </source>
</evidence>
<dbReference type="InterPro" id="IPR027268">
    <property type="entry name" value="Peptidase_M4/M1_CTD_sf"/>
</dbReference>
<keyword evidence="19" id="KW-1185">Reference proteome</keyword>
<proteinExistence type="inferred from homology"/>
<keyword evidence="9 18" id="KW-0378">Hydrolase</keyword>
<dbReference type="AlphaFoldDB" id="C0QFX7"/>
<feature type="domain" description="Peptidase M1 membrane alanine aminopeptidase" evidence="14">
    <location>
        <begin position="230"/>
        <end position="440"/>
    </location>
</feature>
<dbReference type="InterPro" id="IPR045357">
    <property type="entry name" value="Aminopeptidase_N-like_N"/>
</dbReference>
<protein>
    <recommendedName>
        <fullName evidence="5">Aminopeptidase N</fullName>
        <ecNumber evidence="4">3.4.11.2</ecNumber>
    </recommendedName>
    <alternativeName>
        <fullName evidence="12">Alpha-aminoacylpeptide hydrolase</fullName>
    </alternativeName>
</protein>
<dbReference type="MEROPS" id="M01.005"/>
<dbReference type="CDD" id="cd09600">
    <property type="entry name" value="M1_APN"/>
    <property type="match status" value="1"/>
</dbReference>
<dbReference type="FunFam" id="3.30.2010.30:FF:000002">
    <property type="entry name" value="Putative aminopeptidase N"/>
    <property type="match status" value="1"/>
</dbReference>
<evidence type="ECO:0000256" key="6">
    <source>
        <dbReference type="ARBA" id="ARBA00022438"/>
    </source>
</evidence>
<dbReference type="SUPFAM" id="SSF55486">
    <property type="entry name" value="Metalloproteases ('zincins'), catalytic domain"/>
    <property type="match status" value="1"/>
</dbReference>
<evidence type="ECO:0000256" key="10">
    <source>
        <dbReference type="ARBA" id="ARBA00022833"/>
    </source>
</evidence>
<evidence type="ECO:0000259" key="15">
    <source>
        <dbReference type="Pfam" id="PF11940"/>
    </source>
</evidence>
<dbReference type="Gene3D" id="1.10.390.10">
    <property type="entry name" value="Neutral Protease Domain 2"/>
    <property type="match status" value="1"/>
</dbReference>
<keyword evidence="7" id="KW-0645">Protease</keyword>
<evidence type="ECO:0000259" key="14">
    <source>
        <dbReference type="Pfam" id="PF01433"/>
    </source>
</evidence>
<dbReference type="Proteomes" id="UP000000442">
    <property type="component" value="Chromosome"/>
</dbReference>
<dbReference type="InterPro" id="IPR012779">
    <property type="entry name" value="Peptidase_M1_pepN"/>
</dbReference>
<evidence type="ECO:0000256" key="7">
    <source>
        <dbReference type="ARBA" id="ARBA00022670"/>
    </source>
</evidence>
<comment type="similarity">
    <text evidence="3">Belongs to the peptidase M1 family.</text>
</comment>
<evidence type="ECO:0000256" key="9">
    <source>
        <dbReference type="ARBA" id="ARBA00022801"/>
    </source>
</evidence>
<evidence type="ECO:0000256" key="1">
    <source>
        <dbReference type="ARBA" id="ARBA00000098"/>
    </source>
</evidence>